<feature type="signal peptide" evidence="1">
    <location>
        <begin position="1"/>
        <end position="23"/>
    </location>
</feature>
<dbReference type="EMBL" id="CP116221">
    <property type="protein sequence ID" value="WCO03599.1"/>
    <property type="molecule type" value="Genomic_DNA"/>
</dbReference>
<accession>A0ABY7S2H2</accession>
<reference evidence="2 3" key="1">
    <citation type="submission" date="2023-01" db="EMBL/GenBank/DDBJ databases">
        <title>Psychroserpens ponticola sp. nov., isolated from seawater.</title>
        <authorList>
            <person name="Kristyanto S."/>
            <person name="Jung J."/>
            <person name="Kim J.M."/>
            <person name="Jeon C.O."/>
        </authorList>
    </citation>
    <scope>NUCLEOTIDE SEQUENCE [LARGE SCALE GENOMIC DNA]</scope>
    <source>
        <strain evidence="2 3">MSW6</strain>
    </source>
</reference>
<keyword evidence="1" id="KW-0732">Signal</keyword>
<evidence type="ECO:0000313" key="2">
    <source>
        <dbReference type="EMBL" id="WCO03599.1"/>
    </source>
</evidence>
<organism evidence="2 3">
    <name type="scientific">Psychroserpens ponticola</name>
    <dbReference type="NCBI Taxonomy" id="2932268"/>
    <lineage>
        <taxon>Bacteria</taxon>
        <taxon>Pseudomonadati</taxon>
        <taxon>Bacteroidota</taxon>
        <taxon>Flavobacteriia</taxon>
        <taxon>Flavobacteriales</taxon>
        <taxon>Flavobacteriaceae</taxon>
        <taxon>Psychroserpens</taxon>
    </lineage>
</organism>
<evidence type="ECO:0000256" key="1">
    <source>
        <dbReference type="SAM" id="SignalP"/>
    </source>
</evidence>
<proteinExistence type="predicted"/>
<dbReference type="PROSITE" id="PS51257">
    <property type="entry name" value="PROKAR_LIPOPROTEIN"/>
    <property type="match status" value="1"/>
</dbReference>
<dbReference type="RefSeq" id="WP_249997289.1">
    <property type="nucleotide sequence ID" value="NZ_CP116221.1"/>
</dbReference>
<sequence length="249" mass="29233">MKKSIKFLLLILLILSCSTNSEKEQFIGNWSTGGFWNPIEFQFFKDSLIVDEMGLNYLNNWEFDSRKLYVTKLIGNGPEIEEEIIFDYKLSRNKDSLYLKRESDSTYNVPLMKIKNGFDYLKKSVNLSIDLPISNTKLTQNNFNECGLNIYVGYNNEKLIARTDRYIGVTLHNITREAARYYSCYETNQFNVFVNLIADKSVPKSDIDSLKSIIRETEINKILRIYKNDKTAYEKTGWKDKLEWFGIYE</sequence>
<protein>
    <recommendedName>
        <fullName evidence="4">Lipoprotein</fullName>
    </recommendedName>
</protein>
<keyword evidence="3" id="KW-1185">Reference proteome</keyword>
<gene>
    <name evidence="2" type="ORF">MUN68_008830</name>
</gene>
<feature type="chain" id="PRO_5046015727" description="Lipoprotein" evidence="1">
    <location>
        <begin position="24"/>
        <end position="249"/>
    </location>
</feature>
<evidence type="ECO:0008006" key="4">
    <source>
        <dbReference type="Google" id="ProtNLM"/>
    </source>
</evidence>
<name>A0ABY7S2H2_9FLAO</name>
<dbReference type="Proteomes" id="UP001202717">
    <property type="component" value="Chromosome"/>
</dbReference>
<evidence type="ECO:0000313" key="3">
    <source>
        <dbReference type="Proteomes" id="UP001202717"/>
    </source>
</evidence>